<name>A0A4U1BQV8_9GAMM</name>
<dbReference type="Proteomes" id="UP000305675">
    <property type="component" value="Unassembled WGS sequence"/>
</dbReference>
<keyword evidence="10" id="KW-0718">Serine biosynthesis</keyword>
<dbReference type="SFLD" id="SFLDG01137">
    <property type="entry name" value="C1.6.1:_Phosphoserine_Phosphat"/>
    <property type="match status" value="1"/>
</dbReference>
<evidence type="ECO:0000313" key="15">
    <source>
        <dbReference type="EMBL" id="TKB55401.1"/>
    </source>
</evidence>
<evidence type="ECO:0000256" key="12">
    <source>
        <dbReference type="ARBA" id="ARBA00048138"/>
    </source>
</evidence>
<evidence type="ECO:0000256" key="8">
    <source>
        <dbReference type="ARBA" id="ARBA00022801"/>
    </source>
</evidence>
<evidence type="ECO:0000256" key="13">
    <source>
        <dbReference type="ARBA" id="ARBA00048523"/>
    </source>
</evidence>
<evidence type="ECO:0000256" key="1">
    <source>
        <dbReference type="ARBA" id="ARBA00001946"/>
    </source>
</evidence>
<dbReference type="PANTHER" id="PTHR43344:SF2">
    <property type="entry name" value="PHOSPHOSERINE PHOSPHATASE"/>
    <property type="match status" value="1"/>
</dbReference>
<evidence type="ECO:0000256" key="11">
    <source>
        <dbReference type="ARBA" id="ARBA00031693"/>
    </source>
</evidence>
<evidence type="ECO:0000256" key="9">
    <source>
        <dbReference type="ARBA" id="ARBA00022842"/>
    </source>
</evidence>
<dbReference type="SUPFAM" id="SSF56784">
    <property type="entry name" value="HAD-like"/>
    <property type="match status" value="1"/>
</dbReference>
<dbReference type="Pfam" id="PF00702">
    <property type="entry name" value="Hydrolase"/>
    <property type="match status" value="1"/>
</dbReference>
<reference evidence="15 16" key="1">
    <citation type="submission" date="2019-04" db="EMBL/GenBank/DDBJ databases">
        <authorList>
            <person name="Hwang J.C."/>
        </authorList>
    </citation>
    <scope>NUCLEOTIDE SEQUENCE [LARGE SCALE GENOMIC DNA]</scope>
    <source>
        <strain evidence="15 16">IMCC35002</strain>
    </source>
</reference>
<dbReference type="Gene3D" id="3.40.50.1000">
    <property type="entry name" value="HAD superfamily/HAD-like"/>
    <property type="match status" value="1"/>
</dbReference>
<dbReference type="NCBIfam" id="TIGR00338">
    <property type="entry name" value="serB"/>
    <property type="match status" value="1"/>
</dbReference>
<comment type="catalytic activity">
    <reaction evidence="13">
        <text>O-phospho-D-serine + H2O = D-serine + phosphate</text>
        <dbReference type="Rhea" id="RHEA:24873"/>
        <dbReference type="ChEBI" id="CHEBI:15377"/>
        <dbReference type="ChEBI" id="CHEBI:35247"/>
        <dbReference type="ChEBI" id="CHEBI:43474"/>
        <dbReference type="ChEBI" id="CHEBI:58680"/>
        <dbReference type="EC" id="3.1.3.3"/>
    </reaction>
</comment>
<feature type="active site" description="Proton donor" evidence="14">
    <location>
        <position position="94"/>
    </location>
</feature>
<dbReference type="OrthoDB" id="9792539at2"/>
<proteinExistence type="inferred from homology"/>
<evidence type="ECO:0000256" key="6">
    <source>
        <dbReference type="ARBA" id="ARBA00022605"/>
    </source>
</evidence>
<dbReference type="NCBIfam" id="TIGR01488">
    <property type="entry name" value="HAD-SF-IB"/>
    <property type="match status" value="1"/>
</dbReference>
<keyword evidence="16" id="KW-1185">Reference proteome</keyword>
<evidence type="ECO:0000256" key="5">
    <source>
        <dbReference type="ARBA" id="ARBA00015196"/>
    </source>
</evidence>
<dbReference type="EC" id="3.1.3.3" evidence="4"/>
<dbReference type="PANTHER" id="PTHR43344">
    <property type="entry name" value="PHOSPHOSERINE PHOSPHATASE"/>
    <property type="match status" value="1"/>
</dbReference>
<dbReference type="GO" id="GO:0006564">
    <property type="term" value="P:L-serine biosynthetic process"/>
    <property type="evidence" value="ECO:0007669"/>
    <property type="project" value="UniProtKB-KW"/>
</dbReference>
<dbReference type="UniPathway" id="UPA00135">
    <property type="reaction ID" value="UER00198"/>
</dbReference>
<dbReference type="InterPro" id="IPR050582">
    <property type="entry name" value="HAD-like_SerB"/>
</dbReference>
<dbReference type="InterPro" id="IPR023214">
    <property type="entry name" value="HAD_sf"/>
</dbReference>
<sequence>MSSYKRDKDCWMNSGQSMDLVCVARKSAEQQVVAMISTLALPEPQKGVWGQYVWFCWPQTQHVGGSDADNWQWFRLPVERPRLDQPGVLLMDMDSTAIDIECIDEIARAAGVYEQVSEVTEAAMRGELDFTQSLRQRVATLKGTSVDVLDQIAANLPVNPGLVELIADLKQAGWVVALASGGFNRIASSLAEQLGLDHFEANELVVEQGRLTGELEGAIVDAEAKARILRTLGEQYGIEQSQWIALGDGSNDLVMMAAAGLGIGYRAKPAVAAQADCHLSHLDLDAIATLLI</sequence>
<dbReference type="SFLD" id="SFLDG01136">
    <property type="entry name" value="C1.6:_Phosphoserine_Phosphatas"/>
    <property type="match status" value="1"/>
</dbReference>
<accession>A0A4U1BQV8</accession>
<dbReference type="EMBL" id="SWCJ01000005">
    <property type="protein sequence ID" value="TKB55401.1"/>
    <property type="molecule type" value="Genomic_DNA"/>
</dbReference>
<dbReference type="GO" id="GO:0005737">
    <property type="term" value="C:cytoplasm"/>
    <property type="evidence" value="ECO:0007669"/>
    <property type="project" value="TreeGrafter"/>
</dbReference>
<dbReference type="InterPro" id="IPR004469">
    <property type="entry name" value="PSP"/>
</dbReference>
<dbReference type="GO" id="GO:0036424">
    <property type="term" value="F:L-phosphoserine phosphatase activity"/>
    <property type="evidence" value="ECO:0007669"/>
    <property type="project" value="InterPro"/>
</dbReference>
<organism evidence="15 16">
    <name type="scientific">Ferrimonas aestuarii</name>
    <dbReference type="NCBI Taxonomy" id="2569539"/>
    <lineage>
        <taxon>Bacteria</taxon>
        <taxon>Pseudomonadati</taxon>
        <taxon>Pseudomonadota</taxon>
        <taxon>Gammaproteobacteria</taxon>
        <taxon>Alteromonadales</taxon>
        <taxon>Ferrimonadaceae</taxon>
        <taxon>Ferrimonas</taxon>
    </lineage>
</organism>
<comment type="caution">
    <text evidence="15">The sequence shown here is derived from an EMBL/GenBank/DDBJ whole genome shotgun (WGS) entry which is preliminary data.</text>
</comment>
<evidence type="ECO:0000256" key="2">
    <source>
        <dbReference type="ARBA" id="ARBA00005135"/>
    </source>
</evidence>
<keyword evidence="6" id="KW-0028">Amino-acid biosynthesis</keyword>
<dbReference type="AlphaFoldDB" id="A0A4U1BQV8"/>
<keyword evidence="7" id="KW-0479">Metal-binding</keyword>
<evidence type="ECO:0000313" key="16">
    <source>
        <dbReference type="Proteomes" id="UP000305675"/>
    </source>
</evidence>
<evidence type="ECO:0000256" key="14">
    <source>
        <dbReference type="PIRSR" id="PIRSR604469-1"/>
    </source>
</evidence>
<dbReference type="FunFam" id="1.10.150.210:FF:000001">
    <property type="entry name" value="Phosphoserine phosphatase"/>
    <property type="match status" value="1"/>
</dbReference>
<dbReference type="SFLD" id="SFLDF00029">
    <property type="entry name" value="phosphoserine_phosphatase"/>
    <property type="match status" value="1"/>
</dbReference>
<evidence type="ECO:0000256" key="7">
    <source>
        <dbReference type="ARBA" id="ARBA00022723"/>
    </source>
</evidence>
<evidence type="ECO:0000256" key="10">
    <source>
        <dbReference type="ARBA" id="ARBA00023299"/>
    </source>
</evidence>
<comment type="catalytic activity">
    <reaction evidence="12">
        <text>O-phospho-L-serine + H2O = L-serine + phosphate</text>
        <dbReference type="Rhea" id="RHEA:21208"/>
        <dbReference type="ChEBI" id="CHEBI:15377"/>
        <dbReference type="ChEBI" id="CHEBI:33384"/>
        <dbReference type="ChEBI" id="CHEBI:43474"/>
        <dbReference type="ChEBI" id="CHEBI:57524"/>
        <dbReference type="EC" id="3.1.3.3"/>
    </reaction>
</comment>
<protein>
    <recommendedName>
        <fullName evidence="5">Phosphoserine phosphatase</fullName>
        <ecNumber evidence="4">3.1.3.3</ecNumber>
    </recommendedName>
    <alternativeName>
        <fullName evidence="11">O-phosphoserine phosphohydrolase</fullName>
    </alternativeName>
</protein>
<comment type="similarity">
    <text evidence="3">Belongs to the HAD-like hydrolase superfamily. SerB family.</text>
</comment>
<dbReference type="CDD" id="cd07500">
    <property type="entry name" value="HAD_PSP"/>
    <property type="match status" value="1"/>
</dbReference>
<comment type="cofactor">
    <cofactor evidence="1">
        <name>Mg(2+)</name>
        <dbReference type="ChEBI" id="CHEBI:18420"/>
    </cofactor>
</comment>
<evidence type="ECO:0000256" key="4">
    <source>
        <dbReference type="ARBA" id="ARBA00012640"/>
    </source>
</evidence>
<dbReference type="GO" id="GO:0000287">
    <property type="term" value="F:magnesium ion binding"/>
    <property type="evidence" value="ECO:0007669"/>
    <property type="project" value="TreeGrafter"/>
</dbReference>
<gene>
    <name evidence="15" type="primary">serB</name>
    <name evidence="15" type="ORF">FCL42_09410</name>
</gene>
<keyword evidence="9" id="KW-0460">Magnesium</keyword>
<dbReference type="SFLD" id="SFLDS00003">
    <property type="entry name" value="Haloacid_Dehalogenase"/>
    <property type="match status" value="1"/>
</dbReference>
<feature type="active site" description="Nucleophile" evidence="14">
    <location>
        <position position="92"/>
    </location>
</feature>
<evidence type="ECO:0000256" key="3">
    <source>
        <dbReference type="ARBA" id="ARBA00009184"/>
    </source>
</evidence>
<comment type="pathway">
    <text evidence="2">Amino-acid biosynthesis; L-serine biosynthesis; L-serine from 3-phospho-D-glycerate: step 3/3.</text>
</comment>
<keyword evidence="8 15" id="KW-0378">Hydrolase</keyword>
<dbReference type="InterPro" id="IPR036412">
    <property type="entry name" value="HAD-like_sf"/>
</dbReference>